<keyword evidence="13" id="KW-1133">Transmembrane helix</keyword>
<dbReference type="Gene3D" id="1.10.10.60">
    <property type="entry name" value="Homeodomain-like"/>
    <property type="match status" value="1"/>
</dbReference>
<keyword evidence="5" id="KW-0547">Nucleotide-binding</keyword>
<dbReference type="SUPFAM" id="SSF47384">
    <property type="entry name" value="Homodimeric domain of signal transducing histidine kinase"/>
    <property type="match status" value="1"/>
</dbReference>
<keyword evidence="6" id="KW-0418">Kinase</keyword>
<dbReference type="AlphaFoldDB" id="A0A327X4M5"/>
<dbReference type="PRINTS" id="PR00344">
    <property type="entry name" value="BCTRLSENSOR"/>
</dbReference>
<dbReference type="OrthoDB" id="9797097at2"/>
<keyword evidence="13" id="KW-0472">Membrane</keyword>
<dbReference type="SUPFAM" id="SSF46689">
    <property type="entry name" value="Homeodomain-like"/>
    <property type="match status" value="1"/>
</dbReference>
<dbReference type="SMART" id="SM00388">
    <property type="entry name" value="HisKA"/>
    <property type="match status" value="1"/>
</dbReference>
<dbReference type="PROSITE" id="PS50109">
    <property type="entry name" value="HIS_KIN"/>
    <property type="match status" value="1"/>
</dbReference>
<dbReference type="InterPro" id="IPR005467">
    <property type="entry name" value="His_kinase_dom"/>
</dbReference>
<dbReference type="Proteomes" id="UP000248790">
    <property type="component" value="Unassembled WGS sequence"/>
</dbReference>
<evidence type="ECO:0000259" key="17">
    <source>
        <dbReference type="PROSITE" id="PS50110"/>
    </source>
</evidence>
<feature type="signal peptide" evidence="14">
    <location>
        <begin position="1"/>
        <end position="29"/>
    </location>
</feature>
<dbReference type="Pfam" id="PF02518">
    <property type="entry name" value="HATPase_c"/>
    <property type="match status" value="1"/>
</dbReference>
<keyword evidence="11" id="KW-0804">Transcription</keyword>
<evidence type="ECO:0000256" key="3">
    <source>
        <dbReference type="ARBA" id="ARBA00022553"/>
    </source>
</evidence>
<dbReference type="Pfam" id="PF00512">
    <property type="entry name" value="HisKA"/>
    <property type="match status" value="1"/>
</dbReference>
<dbReference type="InterPro" id="IPR011006">
    <property type="entry name" value="CheY-like_superfamily"/>
</dbReference>
<dbReference type="InterPro" id="IPR004358">
    <property type="entry name" value="Sig_transdc_His_kin-like_C"/>
</dbReference>
<dbReference type="RefSeq" id="WP_111626205.1">
    <property type="nucleotide sequence ID" value="NZ_QLMC01000001.1"/>
</dbReference>
<dbReference type="Gene3D" id="3.40.50.2300">
    <property type="match status" value="1"/>
</dbReference>
<dbReference type="PROSITE" id="PS01124">
    <property type="entry name" value="HTH_ARAC_FAMILY_2"/>
    <property type="match status" value="1"/>
</dbReference>
<evidence type="ECO:0000256" key="12">
    <source>
        <dbReference type="PROSITE-ProRule" id="PRU00169"/>
    </source>
</evidence>
<keyword evidence="13" id="KW-0812">Transmembrane</keyword>
<evidence type="ECO:0000313" key="19">
    <source>
        <dbReference type="Proteomes" id="UP000248790"/>
    </source>
</evidence>
<feature type="transmembrane region" description="Helical" evidence="13">
    <location>
        <begin position="323"/>
        <end position="346"/>
    </location>
</feature>
<evidence type="ECO:0000259" key="15">
    <source>
        <dbReference type="PROSITE" id="PS01124"/>
    </source>
</evidence>
<evidence type="ECO:0000256" key="6">
    <source>
        <dbReference type="ARBA" id="ARBA00022777"/>
    </source>
</evidence>
<dbReference type="InterPro" id="IPR008979">
    <property type="entry name" value="Galactose-bd-like_sf"/>
</dbReference>
<accession>A0A327X4M5</accession>
<dbReference type="SUPFAM" id="SSF55874">
    <property type="entry name" value="ATPase domain of HSP90 chaperone/DNA topoisomerase II/histidine kinase"/>
    <property type="match status" value="1"/>
</dbReference>
<comment type="catalytic activity">
    <reaction evidence="1">
        <text>ATP + protein L-histidine = ADP + protein N-phospho-L-histidine.</text>
        <dbReference type="EC" id="2.7.13.3"/>
    </reaction>
</comment>
<dbReference type="SMART" id="SM00448">
    <property type="entry name" value="REC"/>
    <property type="match status" value="1"/>
</dbReference>
<feature type="transmembrane region" description="Helical" evidence="13">
    <location>
        <begin position="299"/>
        <end position="317"/>
    </location>
</feature>
<sequence length="975" mass="109447">MRGFIRFQRSFLLYLCAFFLGEWPTVCLAQTTDQPVAQNGVLDLSAYAYHSSEAVALTGQWFFRWNQFTDSAGVVRSPEYFTVPGPWRTYTGSHPLFPQDQGHCTYALRIRLSEPGKIWSLRIPPIPTAYKLYVNNHLVAETGRLAPHDGMQPSTESKLVSFLVPGKEAFLLIHVANYHFAYGGLRKNLQFGNPSILTQNREKSLLFSSSVIGALFIIGLYHLLLYAFRRRDRAPFLFGILCLTIGLRELFSSEAIFFLLFPDVDWALAFKAVYSTFPIGIISLTLYLQSLYPTLVSPIIKKIIIAINLAFLALVLSTPATTYAAWATLISPVAILECGYFLWVAVRAAQLKKEGGSILLCDMALLTFCVLNDVLHQSSLIQSFFLLPGSLFIFTLCQCLLLAIRFSTSFRKTEALTIRLQTANETIEQTIFQRQEAEQRKEIEEMKTRFFSNITHEFRTPLTLIISPIEQLLQTVRNDSAAVDKNALQHTLTTVHRNARQLLQLINQLLDLSKLESGHLKVQESQGNIVLFLDDLVNSFQLTAETKGIHLHYEPELIPELLLFDDDKWGKICSNLLSNALKYTPSGGTVWVRLTTDPVASNGHLAVRLSVSDTGYGIAPDELPYIFDRFYQADDSRTRSFEGTGIGLALVKELTDLLNGELTVESQPGQGTTITVVFPVRLPYTDYPLPYFPSFADLRQAELPVSANSFLSAPTLQNAHPEQLPLVLVVEDNDDLRQLMADNLSGSYRVKTATNGQEGWTTCQTELPDLVVSDIMMPLLDGYQLCRLIRQTAQTNHIAVILLTAKAAAESRIEGLTAGANDYVTKPFDLPELQLRVNNLLHYQATQRNFYHLQLTRPTPSARPIPDHSFLNQLYQLLEKHLDNATLTVEDLAVEVGMSSRTLNRKLSTLSGMTVSEFIRTYRLHKATELLKAGHSVSETAYLVGFESPSYFGQCFKDLFALSPSDYIRSVLSQK</sequence>
<dbReference type="PROSITE" id="PS50110">
    <property type="entry name" value="RESPONSE_REGULATORY"/>
    <property type="match status" value="1"/>
</dbReference>
<evidence type="ECO:0000256" key="9">
    <source>
        <dbReference type="ARBA" id="ARBA00023015"/>
    </source>
</evidence>
<evidence type="ECO:0000256" key="14">
    <source>
        <dbReference type="SAM" id="SignalP"/>
    </source>
</evidence>
<keyword evidence="9" id="KW-0805">Transcription regulation</keyword>
<dbReference type="Gene3D" id="2.60.120.260">
    <property type="entry name" value="Galactose-binding domain-like"/>
    <property type="match status" value="1"/>
</dbReference>
<dbReference type="InterPro" id="IPR036890">
    <property type="entry name" value="HATPase_C_sf"/>
</dbReference>
<dbReference type="Gene3D" id="1.10.287.130">
    <property type="match status" value="1"/>
</dbReference>
<evidence type="ECO:0000259" key="16">
    <source>
        <dbReference type="PROSITE" id="PS50109"/>
    </source>
</evidence>
<evidence type="ECO:0000256" key="5">
    <source>
        <dbReference type="ARBA" id="ARBA00022741"/>
    </source>
</evidence>
<evidence type="ECO:0000313" key="18">
    <source>
        <dbReference type="EMBL" id="RAK01967.1"/>
    </source>
</evidence>
<protein>
    <recommendedName>
        <fullName evidence="2">histidine kinase</fullName>
        <ecNumber evidence="2">2.7.13.3</ecNumber>
    </recommendedName>
</protein>
<feature type="domain" description="Histidine kinase" evidence="16">
    <location>
        <begin position="453"/>
        <end position="682"/>
    </location>
</feature>
<comment type="caution">
    <text evidence="18">The sequence shown here is derived from an EMBL/GenBank/DDBJ whole genome shotgun (WGS) entry which is preliminary data.</text>
</comment>
<dbReference type="CDD" id="cd16922">
    <property type="entry name" value="HATPase_EvgS-ArcB-TorS-like"/>
    <property type="match status" value="1"/>
</dbReference>
<evidence type="ECO:0000256" key="4">
    <source>
        <dbReference type="ARBA" id="ARBA00022679"/>
    </source>
</evidence>
<organism evidence="18 19">
    <name type="scientific">Larkinella arboricola</name>
    <dbReference type="NCBI Taxonomy" id="643671"/>
    <lineage>
        <taxon>Bacteria</taxon>
        <taxon>Pseudomonadati</taxon>
        <taxon>Bacteroidota</taxon>
        <taxon>Cytophagia</taxon>
        <taxon>Cytophagales</taxon>
        <taxon>Spirosomataceae</taxon>
        <taxon>Larkinella</taxon>
    </lineage>
</organism>
<keyword evidence="19" id="KW-1185">Reference proteome</keyword>
<dbReference type="InterPro" id="IPR009057">
    <property type="entry name" value="Homeodomain-like_sf"/>
</dbReference>
<dbReference type="InterPro" id="IPR018062">
    <property type="entry name" value="HTH_AraC-typ_CS"/>
</dbReference>
<dbReference type="InterPro" id="IPR001789">
    <property type="entry name" value="Sig_transdc_resp-reg_receiver"/>
</dbReference>
<dbReference type="InterPro" id="IPR003594">
    <property type="entry name" value="HATPase_dom"/>
</dbReference>
<name>A0A327X4M5_LARAB</name>
<evidence type="ECO:0000256" key="1">
    <source>
        <dbReference type="ARBA" id="ARBA00000085"/>
    </source>
</evidence>
<evidence type="ECO:0000256" key="2">
    <source>
        <dbReference type="ARBA" id="ARBA00012438"/>
    </source>
</evidence>
<dbReference type="InterPro" id="IPR011623">
    <property type="entry name" value="7TMR_DISM_rcpt_extracell_dom1"/>
</dbReference>
<evidence type="ECO:0000256" key="7">
    <source>
        <dbReference type="ARBA" id="ARBA00022840"/>
    </source>
</evidence>
<keyword evidence="4" id="KW-0808">Transferase</keyword>
<dbReference type="PANTHER" id="PTHR43547">
    <property type="entry name" value="TWO-COMPONENT HISTIDINE KINASE"/>
    <property type="match status" value="1"/>
</dbReference>
<dbReference type="Pfam" id="PF00072">
    <property type="entry name" value="Response_reg"/>
    <property type="match status" value="1"/>
</dbReference>
<evidence type="ECO:0000256" key="10">
    <source>
        <dbReference type="ARBA" id="ARBA00023125"/>
    </source>
</evidence>
<evidence type="ECO:0000256" key="13">
    <source>
        <dbReference type="SAM" id="Phobius"/>
    </source>
</evidence>
<dbReference type="FunFam" id="1.10.287.130:FF:000045">
    <property type="entry name" value="Two-component system sensor histidine kinase/response regulator"/>
    <property type="match status" value="1"/>
</dbReference>
<proteinExistence type="predicted"/>
<dbReference type="SUPFAM" id="SSF52172">
    <property type="entry name" value="CheY-like"/>
    <property type="match status" value="1"/>
</dbReference>
<feature type="modified residue" description="4-aspartylphosphate" evidence="12">
    <location>
        <position position="774"/>
    </location>
</feature>
<keyword evidence="14" id="KW-0732">Signal</keyword>
<dbReference type="SMART" id="SM00342">
    <property type="entry name" value="HTH_ARAC"/>
    <property type="match status" value="1"/>
</dbReference>
<dbReference type="SMART" id="SM00387">
    <property type="entry name" value="HATPase_c"/>
    <property type="match status" value="1"/>
</dbReference>
<dbReference type="GO" id="GO:0005524">
    <property type="term" value="F:ATP binding"/>
    <property type="evidence" value="ECO:0007669"/>
    <property type="project" value="UniProtKB-KW"/>
</dbReference>
<gene>
    <name evidence="18" type="ORF">LX87_00081</name>
</gene>
<dbReference type="PANTHER" id="PTHR43547:SF2">
    <property type="entry name" value="HYBRID SIGNAL TRANSDUCTION HISTIDINE KINASE C"/>
    <property type="match status" value="1"/>
</dbReference>
<dbReference type="GO" id="GO:0043565">
    <property type="term" value="F:sequence-specific DNA binding"/>
    <property type="evidence" value="ECO:0007669"/>
    <property type="project" value="InterPro"/>
</dbReference>
<keyword evidence="7" id="KW-0067">ATP-binding</keyword>
<dbReference type="CDD" id="cd17574">
    <property type="entry name" value="REC_OmpR"/>
    <property type="match status" value="1"/>
</dbReference>
<feature type="transmembrane region" description="Helical" evidence="13">
    <location>
        <begin position="381"/>
        <end position="404"/>
    </location>
</feature>
<dbReference type="InterPro" id="IPR036097">
    <property type="entry name" value="HisK_dim/P_sf"/>
</dbReference>
<dbReference type="GO" id="GO:0000155">
    <property type="term" value="F:phosphorelay sensor kinase activity"/>
    <property type="evidence" value="ECO:0007669"/>
    <property type="project" value="InterPro"/>
</dbReference>
<evidence type="ECO:0000256" key="11">
    <source>
        <dbReference type="ARBA" id="ARBA00023163"/>
    </source>
</evidence>
<feature type="transmembrane region" description="Helical" evidence="13">
    <location>
        <begin position="205"/>
        <end position="224"/>
    </location>
</feature>
<evidence type="ECO:0000256" key="8">
    <source>
        <dbReference type="ARBA" id="ARBA00023012"/>
    </source>
</evidence>
<dbReference type="Pfam" id="PF07695">
    <property type="entry name" value="7TMR-DISM_7TM"/>
    <property type="match status" value="1"/>
</dbReference>
<dbReference type="EC" id="2.7.13.3" evidence="2"/>
<reference evidence="18 19" key="1">
    <citation type="submission" date="2018-06" db="EMBL/GenBank/DDBJ databases">
        <title>Genomic Encyclopedia of Archaeal and Bacterial Type Strains, Phase II (KMG-II): from individual species to whole genera.</title>
        <authorList>
            <person name="Goeker M."/>
        </authorList>
    </citation>
    <scope>NUCLEOTIDE SEQUENCE [LARGE SCALE GENOMIC DNA]</scope>
    <source>
        <strain evidence="18 19">DSM 21851</strain>
    </source>
</reference>
<keyword evidence="8" id="KW-0902">Two-component regulatory system</keyword>
<dbReference type="PROSITE" id="PS00041">
    <property type="entry name" value="HTH_ARAC_FAMILY_1"/>
    <property type="match status" value="1"/>
</dbReference>
<dbReference type="InterPro" id="IPR003661">
    <property type="entry name" value="HisK_dim/P_dom"/>
</dbReference>
<dbReference type="EMBL" id="QLMC01000001">
    <property type="protein sequence ID" value="RAK01967.1"/>
    <property type="molecule type" value="Genomic_DNA"/>
</dbReference>
<feature type="chain" id="PRO_5016450175" description="histidine kinase" evidence="14">
    <location>
        <begin position="30"/>
        <end position="975"/>
    </location>
</feature>
<keyword evidence="10" id="KW-0238">DNA-binding</keyword>
<dbReference type="InterPro" id="IPR018060">
    <property type="entry name" value="HTH_AraC"/>
</dbReference>
<keyword evidence="3 12" id="KW-0597">Phosphoprotein</keyword>
<dbReference type="SUPFAM" id="SSF49785">
    <property type="entry name" value="Galactose-binding domain-like"/>
    <property type="match status" value="1"/>
</dbReference>
<dbReference type="CDD" id="cd00082">
    <property type="entry name" value="HisKA"/>
    <property type="match status" value="1"/>
</dbReference>
<dbReference type="Gene3D" id="3.30.565.10">
    <property type="entry name" value="Histidine kinase-like ATPase, C-terminal domain"/>
    <property type="match status" value="1"/>
</dbReference>
<dbReference type="Pfam" id="PF12833">
    <property type="entry name" value="HTH_18"/>
    <property type="match status" value="1"/>
</dbReference>
<dbReference type="FunFam" id="3.30.565.10:FF:000037">
    <property type="entry name" value="Hybrid sensor histidine kinase/response regulator"/>
    <property type="match status" value="1"/>
</dbReference>
<dbReference type="GO" id="GO:0003700">
    <property type="term" value="F:DNA-binding transcription factor activity"/>
    <property type="evidence" value="ECO:0007669"/>
    <property type="project" value="InterPro"/>
</dbReference>
<feature type="transmembrane region" description="Helical" evidence="13">
    <location>
        <begin position="236"/>
        <end position="260"/>
    </location>
</feature>
<feature type="domain" description="Response regulatory" evidence="17">
    <location>
        <begin position="726"/>
        <end position="841"/>
    </location>
</feature>
<feature type="transmembrane region" description="Helical" evidence="13">
    <location>
        <begin position="266"/>
        <end position="287"/>
    </location>
</feature>
<feature type="domain" description="HTH araC/xylS-type" evidence="15">
    <location>
        <begin position="872"/>
        <end position="970"/>
    </location>
</feature>